<dbReference type="Proteomes" id="UP000266239">
    <property type="component" value="Unassembled WGS sequence"/>
</dbReference>
<reference evidence="1 2" key="1">
    <citation type="submission" date="2018-08" db="EMBL/GenBank/DDBJ databases">
        <title>Aphanomyces genome sequencing and annotation.</title>
        <authorList>
            <person name="Minardi D."/>
            <person name="Oidtmann B."/>
            <person name="Van Der Giezen M."/>
            <person name="Studholme D.J."/>
        </authorList>
    </citation>
    <scope>NUCLEOTIDE SEQUENCE [LARGE SCALE GENOMIC DNA]</scope>
    <source>
        <strain evidence="1 2">Yx</strain>
    </source>
</reference>
<comment type="caution">
    <text evidence="1">The sequence shown here is derived from an EMBL/GenBank/DDBJ whole genome shotgun (WGS) entry which is preliminary data.</text>
</comment>
<proteinExistence type="predicted"/>
<organism evidence="1 2">
    <name type="scientific">Aphanomyces astaci</name>
    <name type="common">Crayfish plague agent</name>
    <dbReference type="NCBI Taxonomy" id="112090"/>
    <lineage>
        <taxon>Eukaryota</taxon>
        <taxon>Sar</taxon>
        <taxon>Stramenopiles</taxon>
        <taxon>Oomycota</taxon>
        <taxon>Saprolegniomycetes</taxon>
        <taxon>Saprolegniales</taxon>
        <taxon>Verrucalvaceae</taxon>
        <taxon>Aphanomyces</taxon>
    </lineage>
</organism>
<name>A0A397A9E9_APHAT</name>
<dbReference type="AlphaFoldDB" id="A0A397A9E9"/>
<protein>
    <submittedName>
        <fullName evidence="1">Uncharacterized protein</fullName>
    </submittedName>
</protein>
<gene>
    <name evidence="1" type="ORF">DYB25_012183</name>
</gene>
<dbReference type="EMBL" id="QUTA01008203">
    <property type="protein sequence ID" value="RHY04443.1"/>
    <property type="molecule type" value="Genomic_DNA"/>
</dbReference>
<sequence>MSRSNDVWHSATLVADPSARNLGKEWLTQQMYHNMHEPLALLPAVKNEDEFVQFEFQASDERDDLFTTEVRQVSPTHILLRSVGRVSHIFRPATGFLSVDEFAALRSVDVTGIQDDQKDEYVRREMTRRWYAGFLPSRKRFMDLMHQSAIS</sequence>
<evidence type="ECO:0000313" key="1">
    <source>
        <dbReference type="EMBL" id="RHY04443.1"/>
    </source>
</evidence>
<accession>A0A397A9E9</accession>
<evidence type="ECO:0000313" key="2">
    <source>
        <dbReference type="Proteomes" id="UP000266239"/>
    </source>
</evidence>